<comment type="similarity">
    <text evidence="2">Belongs to the FAD-binding monooxygenase family.</text>
</comment>
<keyword evidence="3" id="KW-0285">Flavoprotein</keyword>
<evidence type="ECO:0000256" key="2">
    <source>
        <dbReference type="ARBA" id="ARBA00010139"/>
    </source>
</evidence>
<dbReference type="InterPro" id="IPR036291">
    <property type="entry name" value="NAD(P)-bd_dom_sf"/>
</dbReference>
<keyword evidence="7" id="KW-0503">Monooxygenase</keyword>
<comment type="cofactor">
    <cofactor evidence="1">
        <name>FAD</name>
        <dbReference type="ChEBI" id="CHEBI:57692"/>
    </cofactor>
</comment>
<evidence type="ECO:0000256" key="1">
    <source>
        <dbReference type="ARBA" id="ARBA00001974"/>
    </source>
</evidence>
<dbReference type="Proteomes" id="UP000034291">
    <property type="component" value="Unassembled WGS sequence"/>
</dbReference>
<dbReference type="Gene3D" id="3.50.50.60">
    <property type="entry name" value="FAD/NAD(P)-binding domain"/>
    <property type="match status" value="3"/>
</dbReference>
<feature type="domain" description="FAD/NAD(P)-binding" evidence="8">
    <location>
        <begin position="12"/>
        <end position="196"/>
    </location>
</feature>
<dbReference type="AlphaFoldDB" id="A0A0F8WXX9"/>
<dbReference type="InterPro" id="IPR023753">
    <property type="entry name" value="FAD/NAD-binding_dom"/>
</dbReference>
<evidence type="ECO:0000259" key="8">
    <source>
        <dbReference type="Pfam" id="PF07992"/>
    </source>
</evidence>
<evidence type="ECO:0000313" key="9">
    <source>
        <dbReference type="EMBL" id="KKK22385.1"/>
    </source>
</evidence>
<dbReference type="SUPFAM" id="SSF51905">
    <property type="entry name" value="FAD/NAD(P)-binding domain"/>
    <property type="match status" value="2"/>
</dbReference>
<keyword evidence="4" id="KW-0274">FAD</keyword>
<dbReference type="SUPFAM" id="SSF51735">
    <property type="entry name" value="NAD(P)-binding Rossmann-fold domains"/>
    <property type="match status" value="1"/>
</dbReference>
<comment type="caution">
    <text evidence="9">The sequence shown here is derived from an EMBL/GenBank/DDBJ whole genome shotgun (WGS) entry which is preliminary data.</text>
</comment>
<dbReference type="STRING" id="308745.A0A0F8WXX9"/>
<name>A0A0F8WXX9_9EURO</name>
<protein>
    <recommendedName>
        <fullName evidence="8">FAD/NAD(P)-binding domain-containing protein</fullName>
    </recommendedName>
</protein>
<gene>
    <name evidence="9" type="ORF">ARAM_002228</name>
</gene>
<dbReference type="Pfam" id="PF07992">
    <property type="entry name" value="Pyr_redox_2"/>
    <property type="match status" value="1"/>
</dbReference>
<keyword evidence="6" id="KW-0560">Oxidoreductase</keyword>
<evidence type="ECO:0000256" key="6">
    <source>
        <dbReference type="ARBA" id="ARBA00023002"/>
    </source>
</evidence>
<evidence type="ECO:0000256" key="5">
    <source>
        <dbReference type="ARBA" id="ARBA00022857"/>
    </source>
</evidence>
<organism evidence="9 10">
    <name type="scientific">Aspergillus rambellii</name>
    <dbReference type="NCBI Taxonomy" id="308745"/>
    <lineage>
        <taxon>Eukaryota</taxon>
        <taxon>Fungi</taxon>
        <taxon>Dikarya</taxon>
        <taxon>Ascomycota</taxon>
        <taxon>Pezizomycotina</taxon>
        <taxon>Eurotiomycetes</taxon>
        <taxon>Eurotiomycetidae</taxon>
        <taxon>Eurotiales</taxon>
        <taxon>Aspergillaceae</taxon>
        <taxon>Aspergillus</taxon>
        <taxon>Aspergillus subgen. Nidulantes</taxon>
    </lineage>
</organism>
<proteinExistence type="inferred from homology"/>
<dbReference type="InterPro" id="IPR036188">
    <property type="entry name" value="FAD/NAD-bd_sf"/>
</dbReference>
<dbReference type="OrthoDB" id="66881at2759"/>
<dbReference type="InterPro" id="IPR050775">
    <property type="entry name" value="FAD-binding_Monooxygenases"/>
</dbReference>
<reference evidence="9 10" key="1">
    <citation type="submission" date="2015-02" db="EMBL/GenBank/DDBJ databases">
        <title>Draft Genome Sequences of Two Closely-Related Aflatoxigenic Aspergillus Species Obtained from the Cote d'Ivoire.</title>
        <authorList>
            <person name="Moore G.G."/>
            <person name="Beltz S.B."/>
            <person name="Mack B.M."/>
        </authorList>
    </citation>
    <scope>NUCLEOTIDE SEQUENCE [LARGE SCALE GENOMIC DNA]</scope>
    <source>
        <strain evidence="9 10">SRRC1468</strain>
    </source>
</reference>
<evidence type="ECO:0000256" key="3">
    <source>
        <dbReference type="ARBA" id="ARBA00022630"/>
    </source>
</evidence>
<accession>A0A0F8WXX9</accession>
<keyword evidence="10" id="KW-1185">Reference proteome</keyword>
<sequence length="574" mass="64975">MSKDQQNPTALDVLIVGAGFNGLYQLWNLRKHGYRVLVIERGSDMGGVWHWNNYPGARVDSEIPEYELSIPELQEDWTWSERFPAGPEIQRYFAHMDQKLKLRPDCLFNTRFQARFLLLATGFAEKRNQPDWPGLDEFRGRIVHSSFWPREGINLEDKRVAVVGTGPSGVQVAEAASKVARQLIVFQRRPNFALPMTQVRYDTANPYPRDQFQRIFDERGDHFCGLSWDFIQKNATEDSPAQRQATYNRLWDEGSLRFWLGAYQDIFFSEQTNREAYDFWRAKTLPRIKNPEQREILAPAVPPYPFGTKRIALEQAYFEMFSQDHVDLVDLQTTPVTHATKTTICTTSQAFEVDILVLATGFDLITGGLNQIAIKNGQGKLLSDYWATGISTYLGMTVAGFPNLFIQYGPQAPTTFCNGPACAEVQGNWVRDCLNYLRDHGLSTIEASAQAEQEWVELVHQLGAASLLPKSKTSGIPKNVNHINQSPSCSPGGIGHALACEFHRRGLRVLATARNTDDIQDLSLLGIETLELVVDDAESVRRCFSEVETRVGHHGLDWLINNAYDPLHFSFPCL</sequence>
<dbReference type="PANTHER" id="PTHR43098">
    <property type="entry name" value="L-ORNITHINE N(5)-MONOOXYGENASE-RELATED"/>
    <property type="match status" value="1"/>
</dbReference>
<dbReference type="Gene3D" id="3.40.50.720">
    <property type="entry name" value="NAD(P)-binding Rossmann-like Domain"/>
    <property type="match status" value="1"/>
</dbReference>
<evidence type="ECO:0000256" key="7">
    <source>
        <dbReference type="ARBA" id="ARBA00023033"/>
    </source>
</evidence>
<dbReference type="EMBL" id="JZBS01001502">
    <property type="protein sequence ID" value="KKK22385.1"/>
    <property type="molecule type" value="Genomic_DNA"/>
</dbReference>
<dbReference type="GO" id="GO:0004497">
    <property type="term" value="F:monooxygenase activity"/>
    <property type="evidence" value="ECO:0007669"/>
    <property type="project" value="UniProtKB-KW"/>
</dbReference>
<evidence type="ECO:0000256" key="4">
    <source>
        <dbReference type="ARBA" id="ARBA00022827"/>
    </source>
</evidence>
<dbReference type="PANTHER" id="PTHR43098:SF3">
    <property type="entry name" value="L-ORNITHINE N(5)-MONOOXYGENASE-RELATED"/>
    <property type="match status" value="1"/>
</dbReference>
<evidence type="ECO:0000313" key="10">
    <source>
        <dbReference type="Proteomes" id="UP000034291"/>
    </source>
</evidence>
<keyword evidence="5" id="KW-0521">NADP</keyword>